<dbReference type="CDD" id="cd03224">
    <property type="entry name" value="ABC_TM1139_LivF_branched"/>
    <property type="match status" value="1"/>
</dbReference>
<dbReference type="SMART" id="SM00382">
    <property type="entry name" value="AAA"/>
    <property type="match status" value="1"/>
</dbReference>
<organism evidence="7 8">
    <name type="scientific">Enterovirga rhinocerotis</name>
    <dbReference type="NCBI Taxonomy" id="1339210"/>
    <lineage>
        <taxon>Bacteria</taxon>
        <taxon>Pseudomonadati</taxon>
        <taxon>Pseudomonadota</taxon>
        <taxon>Alphaproteobacteria</taxon>
        <taxon>Hyphomicrobiales</taxon>
        <taxon>Methylobacteriaceae</taxon>
        <taxon>Enterovirga</taxon>
    </lineage>
</organism>
<dbReference type="Proteomes" id="UP000295122">
    <property type="component" value="Unassembled WGS sequence"/>
</dbReference>
<dbReference type="PROSITE" id="PS50893">
    <property type="entry name" value="ABC_TRANSPORTER_2"/>
    <property type="match status" value="1"/>
</dbReference>
<keyword evidence="4 7" id="KW-0067">ATP-binding</keyword>
<protein>
    <submittedName>
        <fullName evidence="7">Amino acid/amide ABC transporter ATP-binding protein 2 (HAAT family)</fullName>
    </submittedName>
</protein>
<dbReference type="GO" id="GO:0005524">
    <property type="term" value="F:ATP binding"/>
    <property type="evidence" value="ECO:0007669"/>
    <property type="project" value="UniProtKB-KW"/>
</dbReference>
<evidence type="ECO:0000256" key="4">
    <source>
        <dbReference type="ARBA" id="ARBA00022840"/>
    </source>
</evidence>
<evidence type="ECO:0000313" key="7">
    <source>
        <dbReference type="EMBL" id="TDR89714.1"/>
    </source>
</evidence>
<proteinExistence type="inferred from homology"/>
<comment type="similarity">
    <text evidence="1">Belongs to the ABC transporter superfamily.</text>
</comment>
<dbReference type="PANTHER" id="PTHR43820:SF2">
    <property type="entry name" value="ABC TRANSPORTER ATP-BINDING PROTEIN"/>
    <property type="match status" value="1"/>
</dbReference>
<name>A0A4R7BV66_9HYPH</name>
<keyword evidence="3" id="KW-0547">Nucleotide-binding</keyword>
<comment type="caution">
    <text evidence="7">The sequence shown here is derived from an EMBL/GenBank/DDBJ whole genome shotgun (WGS) entry which is preliminary data.</text>
</comment>
<dbReference type="EMBL" id="SNZR01000013">
    <property type="protein sequence ID" value="TDR89714.1"/>
    <property type="molecule type" value="Genomic_DNA"/>
</dbReference>
<dbReference type="Pfam" id="PF00005">
    <property type="entry name" value="ABC_tran"/>
    <property type="match status" value="1"/>
</dbReference>
<evidence type="ECO:0000313" key="8">
    <source>
        <dbReference type="Proteomes" id="UP000295122"/>
    </source>
</evidence>
<evidence type="ECO:0000256" key="3">
    <source>
        <dbReference type="ARBA" id="ARBA00022741"/>
    </source>
</evidence>
<dbReference type="InterPro" id="IPR017871">
    <property type="entry name" value="ABC_transporter-like_CS"/>
</dbReference>
<dbReference type="GO" id="GO:0015658">
    <property type="term" value="F:branched-chain amino acid transmembrane transporter activity"/>
    <property type="evidence" value="ECO:0007669"/>
    <property type="project" value="TreeGrafter"/>
</dbReference>
<gene>
    <name evidence="7" type="ORF">EV668_2549</name>
</gene>
<dbReference type="PROSITE" id="PS00211">
    <property type="entry name" value="ABC_TRANSPORTER_1"/>
    <property type="match status" value="1"/>
</dbReference>
<dbReference type="Gene3D" id="3.40.50.300">
    <property type="entry name" value="P-loop containing nucleotide triphosphate hydrolases"/>
    <property type="match status" value="1"/>
</dbReference>
<evidence type="ECO:0000256" key="1">
    <source>
        <dbReference type="ARBA" id="ARBA00005417"/>
    </source>
</evidence>
<keyword evidence="8" id="KW-1185">Reference proteome</keyword>
<evidence type="ECO:0000256" key="5">
    <source>
        <dbReference type="ARBA" id="ARBA00022970"/>
    </source>
</evidence>
<dbReference type="OrthoDB" id="7846240at2"/>
<sequence length="244" mass="25948">MSAASDNAARPVLLEARGLNGWYGKSHILQGVDITIRDGELVALLGRNGAGKTTTMRALTGLLPRVEGRLAFAGEDVLGLPTHEIAKRGLSLVPEHRGIFGTLTVEENLALAARSGARWSIQNVYEMFPALAGRRRTPGGKLSGGEQQMLSIGRALVTGPKVLLLDEPTEGLAPVIVDRLVDLIRDLKASGLSMLLVEQNLDVCMAVADRLLIIDGGTIVWEGSGAELAAAEEVRGRHLTLEHA</sequence>
<accession>A0A4R7BV66</accession>
<reference evidence="7 8" key="1">
    <citation type="submission" date="2019-03" db="EMBL/GenBank/DDBJ databases">
        <title>Genomic Encyclopedia of Type Strains, Phase IV (KMG-IV): sequencing the most valuable type-strain genomes for metagenomic binning, comparative biology and taxonomic classification.</title>
        <authorList>
            <person name="Goeker M."/>
        </authorList>
    </citation>
    <scope>NUCLEOTIDE SEQUENCE [LARGE SCALE GENOMIC DNA]</scope>
    <source>
        <strain evidence="7 8">DSM 25903</strain>
    </source>
</reference>
<dbReference type="InterPro" id="IPR003593">
    <property type="entry name" value="AAA+_ATPase"/>
</dbReference>
<dbReference type="GO" id="GO:0015807">
    <property type="term" value="P:L-amino acid transport"/>
    <property type="evidence" value="ECO:0007669"/>
    <property type="project" value="TreeGrafter"/>
</dbReference>
<evidence type="ECO:0000256" key="2">
    <source>
        <dbReference type="ARBA" id="ARBA00022448"/>
    </source>
</evidence>
<dbReference type="AlphaFoldDB" id="A0A4R7BV66"/>
<dbReference type="InterPro" id="IPR052156">
    <property type="entry name" value="BCAA_Transport_ATP-bd_LivF"/>
</dbReference>
<feature type="domain" description="ABC transporter" evidence="6">
    <location>
        <begin position="14"/>
        <end position="241"/>
    </location>
</feature>
<dbReference type="GO" id="GO:0016887">
    <property type="term" value="F:ATP hydrolysis activity"/>
    <property type="evidence" value="ECO:0007669"/>
    <property type="project" value="InterPro"/>
</dbReference>
<dbReference type="RefSeq" id="WP_133770540.1">
    <property type="nucleotide sequence ID" value="NZ_SNZR01000013.1"/>
</dbReference>
<dbReference type="InterPro" id="IPR003439">
    <property type="entry name" value="ABC_transporter-like_ATP-bd"/>
</dbReference>
<dbReference type="InterPro" id="IPR027417">
    <property type="entry name" value="P-loop_NTPase"/>
</dbReference>
<dbReference type="SUPFAM" id="SSF52540">
    <property type="entry name" value="P-loop containing nucleoside triphosphate hydrolases"/>
    <property type="match status" value="1"/>
</dbReference>
<dbReference type="PANTHER" id="PTHR43820">
    <property type="entry name" value="HIGH-AFFINITY BRANCHED-CHAIN AMINO ACID TRANSPORT ATP-BINDING PROTEIN LIVF"/>
    <property type="match status" value="1"/>
</dbReference>
<keyword evidence="5" id="KW-0029">Amino-acid transport</keyword>
<evidence type="ECO:0000259" key="6">
    <source>
        <dbReference type="PROSITE" id="PS50893"/>
    </source>
</evidence>
<keyword evidence="2" id="KW-0813">Transport</keyword>